<dbReference type="Pfam" id="PF00010">
    <property type="entry name" value="HLH"/>
    <property type="match status" value="1"/>
</dbReference>
<proteinExistence type="predicted"/>
<dbReference type="PROSITE" id="PS50112">
    <property type="entry name" value="PAS"/>
    <property type="match status" value="1"/>
</dbReference>
<name>A0A6P3VXF9_CLUHA</name>
<dbReference type="Gene3D" id="3.30.450.20">
    <property type="entry name" value="PAS domain"/>
    <property type="match status" value="2"/>
</dbReference>
<evidence type="ECO:0000313" key="10">
    <source>
        <dbReference type="Proteomes" id="UP000515152"/>
    </source>
</evidence>
<dbReference type="SUPFAM" id="SSF47459">
    <property type="entry name" value="HLH, helix-loop-helix DNA-binding domain"/>
    <property type="match status" value="1"/>
</dbReference>
<evidence type="ECO:0000259" key="8">
    <source>
        <dbReference type="PROSITE" id="PS50112"/>
    </source>
</evidence>
<dbReference type="SMART" id="SM00091">
    <property type="entry name" value="PAS"/>
    <property type="match status" value="2"/>
</dbReference>
<dbReference type="KEGG" id="char:105901000"/>
<keyword evidence="4" id="KW-0010">Activator</keyword>
<sequence length="1010" mass="111644">MLGNDATYAGTYAIKKRKKPVQKIKPRPENVKTNPSKRHRDRLNRELDKLTSLLPFSEDVCSRLDKLSVLRLSVAYIKVKNSFNATVKNNSPAFPAGNGLCTNGVDAVNLSEGDLLLQALNGFVLVVTSEGYVFYVSPTVQDYLGFHQSDVLHQSVFELIHTEDRAMFRRQLHFALNPQPFSQDQGGDDMQNSSDITRNIMTYDPQHIPPENSSFLERSFVCRMRCLLDNSSGFLALNFQGRLKYLHGPGLESGNGTSSQPQLSLFAVAKPVQPPTILEIRTKTLIFQTKHKLDFTPMAIDPRGKVVLGYTELELFTKGSGYQFIHAADMMHCADNHVRMMKTGESGLTVFRLLTKEETWVWVQANAKLIYKDGRPDFIISRQRVLLNEEGEEHVRQRKLQVPFNFASGEAVLYDNSPSIDVTEICGDGKAAKIRKVFEDNEVNPDSLLGSFYKQSRTAYMQPDSMSQFSLEKVFMETRALVNLPSNFWQREAPEADNATLATVLEAFGRMADDSDLGGALQRMDTGNSTQNDWENALLRLGKTKDDIGSSRSLDDILTNDILSYLEETLLKESSNCHLTQPQNCAGPDNGIQISKFPMGQSVNCGSSCVNGAETNLRSVQQAYGAVDRDIKDMQIDLPGNYSIPHLQDLQLDDIFPQSGELPELRDSIGLQLNGTATFSPWEKPSQVGISNGVGLHSPASTCNFAKPNGWSLSSQNHRTSSNCNFPPTPGQPHVGIPISSTEHSCDQSRHISLDSKRNVTIDQRNPSGKLSTPGTNFTTQQVNNRNTYGSNTHQNGCIPSHVSVPFQNPICLWPQNAPHNVRLNGLSAECQSQVPVQAERWVPNSQNCQTQNHLNLVNEKYHSEPPGGLSSGEHSSPSSCMFETRPPPSAGLSQPLHAGQAAAMSSPWKAVNQNQSPPQGSCYFQWLPSKPVIGTASIPQENACISPPACQDTPGLLASDMILQQYRNSSGQTQIQCHPTEDNESPPLPPLVNGTVYFSETDPTHCYNF</sequence>
<dbReference type="FunFam" id="3.30.450.20:FF:000019">
    <property type="entry name" value="Aryl hydrocarbon receptor 1"/>
    <property type="match status" value="1"/>
</dbReference>
<dbReference type="SMART" id="SM00353">
    <property type="entry name" value="HLH"/>
    <property type="match status" value="1"/>
</dbReference>
<dbReference type="GO" id="GO:0046983">
    <property type="term" value="F:protein dimerization activity"/>
    <property type="evidence" value="ECO:0007669"/>
    <property type="project" value="InterPro"/>
</dbReference>
<comment type="subcellular location">
    <subcellularLocation>
        <location evidence="1">Nucleus</location>
    </subcellularLocation>
</comment>
<dbReference type="Pfam" id="PF00989">
    <property type="entry name" value="PAS"/>
    <property type="match status" value="1"/>
</dbReference>
<feature type="domain" description="PAS" evidence="8">
    <location>
        <begin position="116"/>
        <end position="179"/>
    </location>
</feature>
<feature type="region of interest" description="Disordered" evidence="7">
    <location>
        <begin position="860"/>
        <end position="905"/>
    </location>
</feature>
<evidence type="ECO:0000256" key="7">
    <source>
        <dbReference type="SAM" id="MobiDB-lite"/>
    </source>
</evidence>
<dbReference type="GO" id="GO:0034751">
    <property type="term" value="C:aryl hydrocarbon receptor complex"/>
    <property type="evidence" value="ECO:0007669"/>
    <property type="project" value="TreeGrafter"/>
</dbReference>
<feature type="compositionally biased region" description="Basic residues" evidence="7">
    <location>
        <begin position="16"/>
        <end position="25"/>
    </location>
</feature>
<dbReference type="Gene3D" id="4.10.280.10">
    <property type="entry name" value="Helix-loop-helix DNA-binding domain"/>
    <property type="match status" value="1"/>
</dbReference>
<feature type="domain" description="BHLH" evidence="9">
    <location>
        <begin position="27"/>
        <end position="80"/>
    </location>
</feature>
<dbReference type="RefSeq" id="XP_012683849.2">
    <property type="nucleotide sequence ID" value="XM_012828395.2"/>
</dbReference>
<dbReference type="GO" id="GO:0006805">
    <property type="term" value="P:xenobiotic metabolic process"/>
    <property type="evidence" value="ECO:0007669"/>
    <property type="project" value="InterPro"/>
</dbReference>
<keyword evidence="2" id="KW-0805">Transcription regulation</keyword>
<feature type="compositionally biased region" description="Low complexity" evidence="7">
    <location>
        <begin position="865"/>
        <end position="880"/>
    </location>
</feature>
<organism evidence="10 11">
    <name type="scientific">Clupea harengus</name>
    <name type="common">Atlantic herring</name>
    <dbReference type="NCBI Taxonomy" id="7950"/>
    <lineage>
        <taxon>Eukaryota</taxon>
        <taxon>Metazoa</taxon>
        <taxon>Chordata</taxon>
        <taxon>Craniata</taxon>
        <taxon>Vertebrata</taxon>
        <taxon>Euteleostomi</taxon>
        <taxon>Actinopterygii</taxon>
        <taxon>Neopterygii</taxon>
        <taxon>Teleostei</taxon>
        <taxon>Clupei</taxon>
        <taxon>Clupeiformes</taxon>
        <taxon>Clupeoidei</taxon>
        <taxon>Clupeidae</taxon>
        <taxon>Clupea</taxon>
    </lineage>
</organism>
<evidence type="ECO:0000256" key="5">
    <source>
        <dbReference type="ARBA" id="ARBA00023163"/>
    </source>
</evidence>
<dbReference type="GO" id="GO:0004879">
    <property type="term" value="F:nuclear receptor activity"/>
    <property type="evidence" value="ECO:0007669"/>
    <property type="project" value="TreeGrafter"/>
</dbReference>
<evidence type="ECO:0000256" key="6">
    <source>
        <dbReference type="ARBA" id="ARBA00023242"/>
    </source>
</evidence>
<keyword evidence="5" id="KW-0804">Transcription</keyword>
<dbReference type="PROSITE" id="PS50888">
    <property type="entry name" value="BHLH"/>
    <property type="match status" value="1"/>
</dbReference>
<dbReference type="GO" id="GO:0000976">
    <property type="term" value="F:transcription cis-regulatory region binding"/>
    <property type="evidence" value="ECO:0007669"/>
    <property type="project" value="TreeGrafter"/>
</dbReference>
<gene>
    <name evidence="11" type="primary">LOC105901000</name>
</gene>
<dbReference type="InterPro" id="IPR013767">
    <property type="entry name" value="PAS_fold"/>
</dbReference>
<dbReference type="CDD" id="cd00130">
    <property type="entry name" value="PAS"/>
    <property type="match status" value="2"/>
</dbReference>
<evidence type="ECO:0000313" key="11">
    <source>
        <dbReference type="RefSeq" id="XP_012683849.2"/>
    </source>
</evidence>
<dbReference type="InterPro" id="IPR035965">
    <property type="entry name" value="PAS-like_dom_sf"/>
</dbReference>
<dbReference type="CDD" id="cd19696">
    <property type="entry name" value="bHLH-PAS_AhR_like"/>
    <property type="match status" value="1"/>
</dbReference>
<dbReference type="InterPro" id="IPR011598">
    <property type="entry name" value="bHLH_dom"/>
</dbReference>
<dbReference type="SUPFAM" id="SSF55785">
    <property type="entry name" value="PYP-like sensor domain (PAS domain)"/>
    <property type="match status" value="2"/>
</dbReference>
<dbReference type="AlphaFoldDB" id="A0A6P3VXF9"/>
<accession>A0A6P3VXF9</accession>
<keyword evidence="6" id="KW-0539">Nucleus</keyword>
<dbReference type="GO" id="GO:0005634">
    <property type="term" value="C:nucleus"/>
    <property type="evidence" value="ECO:0007669"/>
    <property type="project" value="UniProtKB-SubCell"/>
</dbReference>
<evidence type="ECO:0000256" key="1">
    <source>
        <dbReference type="ARBA" id="ARBA00004123"/>
    </source>
</evidence>
<evidence type="ECO:0000256" key="2">
    <source>
        <dbReference type="ARBA" id="ARBA00023015"/>
    </source>
</evidence>
<dbReference type="PANTHER" id="PTHR10649:SF17">
    <property type="entry name" value="ARYL HYDROCARBON RECEPTOR 2"/>
    <property type="match status" value="1"/>
</dbReference>
<feature type="region of interest" description="Disordered" evidence="7">
    <location>
        <begin position="16"/>
        <end position="39"/>
    </location>
</feature>
<keyword evidence="10" id="KW-1185">Reference proteome</keyword>
<keyword evidence="3" id="KW-0238">DNA-binding</keyword>
<evidence type="ECO:0000259" key="9">
    <source>
        <dbReference type="PROSITE" id="PS50888"/>
    </source>
</evidence>
<dbReference type="PANTHER" id="PTHR10649">
    <property type="entry name" value="ARYL HYDROCARBON RECEPTOR"/>
    <property type="match status" value="1"/>
</dbReference>
<dbReference type="InterPro" id="IPR036638">
    <property type="entry name" value="HLH_DNA-bd_sf"/>
</dbReference>
<dbReference type="GeneID" id="105901000"/>
<dbReference type="InterPro" id="IPR000014">
    <property type="entry name" value="PAS"/>
</dbReference>
<dbReference type="InterPro" id="IPR013655">
    <property type="entry name" value="PAS_fold_3"/>
</dbReference>
<evidence type="ECO:0000256" key="3">
    <source>
        <dbReference type="ARBA" id="ARBA00023125"/>
    </source>
</evidence>
<dbReference type="Proteomes" id="UP000515152">
    <property type="component" value="Chromosome 2"/>
</dbReference>
<dbReference type="OrthoDB" id="7788762at2759"/>
<evidence type="ECO:0000256" key="4">
    <source>
        <dbReference type="ARBA" id="ARBA00023159"/>
    </source>
</evidence>
<reference evidence="11" key="1">
    <citation type="submission" date="2025-08" db="UniProtKB">
        <authorList>
            <consortium name="RefSeq"/>
        </authorList>
    </citation>
    <scope>IDENTIFICATION</scope>
</reference>
<dbReference type="Pfam" id="PF08447">
    <property type="entry name" value="PAS_3"/>
    <property type="match status" value="1"/>
</dbReference>
<dbReference type="FunFam" id="3.30.450.20:FF:000035">
    <property type="entry name" value="Aryl hydrocarbon receptor"/>
    <property type="match status" value="1"/>
</dbReference>
<protein>
    <submittedName>
        <fullName evidence="11">Aryl hydrocarbon receptor-like</fullName>
    </submittedName>
</protein>
<dbReference type="InterPro" id="IPR039091">
    <property type="entry name" value="AHR/AHRR"/>
</dbReference>